<accession>A0A238FKW6</accession>
<evidence type="ECO:0000313" key="2">
    <source>
        <dbReference type="Proteomes" id="UP000198372"/>
    </source>
</evidence>
<dbReference type="Proteomes" id="UP000198372">
    <property type="component" value="Unassembled WGS sequence"/>
</dbReference>
<evidence type="ECO:0000313" key="1">
    <source>
        <dbReference type="EMBL" id="SCV72791.1"/>
    </source>
</evidence>
<gene>
    <name evidence="1" type="ORF">BQ2448_4328</name>
</gene>
<proteinExistence type="predicted"/>
<dbReference type="AlphaFoldDB" id="A0A238FKW6"/>
<dbReference type="EMBL" id="FMSP01000009">
    <property type="protein sequence ID" value="SCV72791.1"/>
    <property type="molecule type" value="Genomic_DNA"/>
</dbReference>
<keyword evidence="2" id="KW-1185">Reference proteome</keyword>
<organism evidence="1 2">
    <name type="scientific">Microbotryum intermedium</name>
    <dbReference type="NCBI Taxonomy" id="269621"/>
    <lineage>
        <taxon>Eukaryota</taxon>
        <taxon>Fungi</taxon>
        <taxon>Dikarya</taxon>
        <taxon>Basidiomycota</taxon>
        <taxon>Pucciniomycotina</taxon>
        <taxon>Microbotryomycetes</taxon>
        <taxon>Microbotryales</taxon>
        <taxon>Microbotryaceae</taxon>
        <taxon>Microbotryum</taxon>
    </lineage>
</organism>
<protein>
    <submittedName>
        <fullName evidence="1">BQ2448_4328 protein</fullName>
    </submittedName>
</protein>
<name>A0A238FKW6_9BASI</name>
<sequence>MVSSSLLENAAKPESLPTQDASLCSLYGAAGHLIKATLGQRFSFATPKDRSTALQLGHRFDDYTFSRSMSTRPLLPLHCLHCPHGCDFHATPKSWHWGLEYDIVLRKNNPRTDSPFLWF</sequence>
<reference evidence="2" key="1">
    <citation type="submission" date="2016-09" db="EMBL/GenBank/DDBJ databases">
        <authorList>
            <person name="Jeantristanb JTB J.-T."/>
            <person name="Ricardo R."/>
        </authorList>
    </citation>
    <scope>NUCLEOTIDE SEQUENCE [LARGE SCALE GENOMIC DNA]</scope>
</reference>